<dbReference type="PANTHER" id="PTHR43441">
    <property type="entry name" value="RIBOSOMAL-PROTEIN-SERINE ACETYLTRANSFERASE"/>
    <property type="match status" value="1"/>
</dbReference>
<dbReference type="CDD" id="cd04301">
    <property type="entry name" value="NAT_SF"/>
    <property type="match status" value="1"/>
</dbReference>
<dbReference type="STRING" id="767519.SAMN05216559_0483"/>
<dbReference type="SUPFAM" id="SSF55729">
    <property type="entry name" value="Acyl-CoA N-acyltransferases (Nat)"/>
    <property type="match status" value="1"/>
</dbReference>
<sequence length="173" mass="19709">MPGPAFLAGDRLTLRTVTPDDCEFIASQWNSPQIRRYTSQHDPQSVADVREMVEESDDSFVDFLPCRDEDPIGYAWAFNVNDVSGHGEIGYWIVESERGQGYATEAVDLLAEWAFHDRQLHRIQARVFAGNEASMRVLEKAGFEREGTMREAYRVEGEFVDAALFGLLAREWE</sequence>
<dbReference type="GO" id="GO:0008999">
    <property type="term" value="F:protein-N-terminal-alanine acetyltransferase activity"/>
    <property type="evidence" value="ECO:0007669"/>
    <property type="project" value="TreeGrafter"/>
</dbReference>
<organism evidence="2 3">
    <name type="scientific">Halomicrobium zhouii</name>
    <dbReference type="NCBI Taxonomy" id="767519"/>
    <lineage>
        <taxon>Archaea</taxon>
        <taxon>Methanobacteriati</taxon>
        <taxon>Methanobacteriota</taxon>
        <taxon>Stenosarchaea group</taxon>
        <taxon>Halobacteria</taxon>
        <taxon>Halobacteriales</taxon>
        <taxon>Haloarculaceae</taxon>
        <taxon>Halomicrobium</taxon>
    </lineage>
</organism>
<evidence type="ECO:0000313" key="2">
    <source>
        <dbReference type="EMBL" id="SFR88404.1"/>
    </source>
</evidence>
<evidence type="ECO:0000313" key="3">
    <source>
        <dbReference type="Proteomes" id="UP000199062"/>
    </source>
</evidence>
<evidence type="ECO:0000259" key="1">
    <source>
        <dbReference type="PROSITE" id="PS51186"/>
    </source>
</evidence>
<dbReference type="AlphaFoldDB" id="A0A1I6KB85"/>
<dbReference type="GO" id="GO:0005737">
    <property type="term" value="C:cytoplasm"/>
    <property type="evidence" value="ECO:0007669"/>
    <property type="project" value="TreeGrafter"/>
</dbReference>
<dbReference type="PROSITE" id="PS51186">
    <property type="entry name" value="GNAT"/>
    <property type="match status" value="1"/>
</dbReference>
<dbReference type="InterPro" id="IPR051908">
    <property type="entry name" value="Ribosomal_N-acetyltransferase"/>
</dbReference>
<reference evidence="2 3" key="1">
    <citation type="submission" date="2016-10" db="EMBL/GenBank/DDBJ databases">
        <authorList>
            <person name="de Groot N.N."/>
        </authorList>
    </citation>
    <scope>NUCLEOTIDE SEQUENCE [LARGE SCALE GENOMIC DNA]</scope>
    <source>
        <strain evidence="2 3">CGMCC 1.10457</strain>
    </source>
</reference>
<accession>A0A1I6KB85</accession>
<dbReference type="OrthoDB" id="120213at2157"/>
<name>A0A1I6KB85_9EURY</name>
<dbReference type="EMBL" id="FOZK01000001">
    <property type="protein sequence ID" value="SFR88404.1"/>
    <property type="molecule type" value="Genomic_DNA"/>
</dbReference>
<dbReference type="PANTHER" id="PTHR43441:SF11">
    <property type="entry name" value="RIBOSOMAL-PROTEIN-SERINE ACETYLTRANSFERASE"/>
    <property type="match status" value="1"/>
</dbReference>
<keyword evidence="2" id="KW-0808">Transferase</keyword>
<keyword evidence="3" id="KW-1185">Reference proteome</keyword>
<dbReference type="InterPro" id="IPR016181">
    <property type="entry name" value="Acyl_CoA_acyltransferase"/>
</dbReference>
<dbReference type="Pfam" id="PF13302">
    <property type="entry name" value="Acetyltransf_3"/>
    <property type="match status" value="1"/>
</dbReference>
<dbReference type="Gene3D" id="3.40.630.30">
    <property type="match status" value="1"/>
</dbReference>
<proteinExistence type="predicted"/>
<gene>
    <name evidence="2" type="ORF">SAMN05216559_0483</name>
</gene>
<dbReference type="InterPro" id="IPR000182">
    <property type="entry name" value="GNAT_dom"/>
</dbReference>
<dbReference type="Proteomes" id="UP000199062">
    <property type="component" value="Unassembled WGS sequence"/>
</dbReference>
<protein>
    <submittedName>
        <fullName evidence="2">Protein N-acetyltransferase, RimJ/RimL family</fullName>
    </submittedName>
</protein>
<dbReference type="GO" id="GO:1990189">
    <property type="term" value="F:protein N-terminal-serine acetyltransferase activity"/>
    <property type="evidence" value="ECO:0007669"/>
    <property type="project" value="TreeGrafter"/>
</dbReference>
<feature type="domain" description="N-acetyltransferase" evidence="1">
    <location>
        <begin position="12"/>
        <end position="170"/>
    </location>
</feature>
<dbReference type="RefSeq" id="WP_089813528.1">
    <property type="nucleotide sequence ID" value="NZ_FOZK01000001.1"/>
</dbReference>